<evidence type="ECO:0000313" key="3">
    <source>
        <dbReference type="Proteomes" id="UP001142055"/>
    </source>
</evidence>
<sequence>MELFFGELNTKNDYTALDARDSSNRTQIDKERNEWNEDDGQCSTKIEGNRFTDEVNVPDTPEVAEVQV</sequence>
<organism evidence="2 3">
    <name type="scientific">Blomia tropicalis</name>
    <name type="common">Mite</name>
    <dbReference type="NCBI Taxonomy" id="40697"/>
    <lineage>
        <taxon>Eukaryota</taxon>
        <taxon>Metazoa</taxon>
        <taxon>Ecdysozoa</taxon>
        <taxon>Arthropoda</taxon>
        <taxon>Chelicerata</taxon>
        <taxon>Arachnida</taxon>
        <taxon>Acari</taxon>
        <taxon>Acariformes</taxon>
        <taxon>Sarcoptiformes</taxon>
        <taxon>Astigmata</taxon>
        <taxon>Glycyphagoidea</taxon>
        <taxon>Echimyopodidae</taxon>
        <taxon>Blomia</taxon>
    </lineage>
</organism>
<protein>
    <submittedName>
        <fullName evidence="2">Uncharacterized protein</fullName>
    </submittedName>
</protein>
<dbReference type="EMBL" id="JAPWDV010000004">
    <property type="protein sequence ID" value="KAJ6215648.1"/>
    <property type="molecule type" value="Genomic_DNA"/>
</dbReference>
<dbReference type="AlphaFoldDB" id="A0A9Q0RHF3"/>
<reference evidence="2" key="1">
    <citation type="submission" date="2022-12" db="EMBL/GenBank/DDBJ databases">
        <title>Genome assemblies of Blomia tropicalis.</title>
        <authorList>
            <person name="Cui Y."/>
        </authorList>
    </citation>
    <scope>NUCLEOTIDE SEQUENCE</scope>
    <source>
        <tissue evidence="2">Adult mites</tissue>
    </source>
</reference>
<name>A0A9Q0RHF3_BLOTA</name>
<evidence type="ECO:0000313" key="2">
    <source>
        <dbReference type="EMBL" id="KAJ6215648.1"/>
    </source>
</evidence>
<dbReference type="Proteomes" id="UP001142055">
    <property type="component" value="Chromosome 4"/>
</dbReference>
<comment type="caution">
    <text evidence="2">The sequence shown here is derived from an EMBL/GenBank/DDBJ whole genome shotgun (WGS) entry which is preliminary data.</text>
</comment>
<proteinExistence type="predicted"/>
<accession>A0A9Q0RHF3</accession>
<evidence type="ECO:0000256" key="1">
    <source>
        <dbReference type="SAM" id="MobiDB-lite"/>
    </source>
</evidence>
<feature type="region of interest" description="Disordered" evidence="1">
    <location>
        <begin position="35"/>
        <end position="68"/>
    </location>
</feature>
<keyword evidence="3" id="KW-1185">Reference proteome</keyword>
<gene>
    <name evidence="2" type="ORF">RDWZM_010148</name>
</gene>